<keyword evidence="4" id="KW-0479">Metal-binding</keyword>
<comment type="cofactor">
    <cofactor evidence="1">
        <name>Mg(2+)</name>
        <dbReference type="ChEBI" id="CHEBI:18420"/>
    </cofactor>
</comment>
<sequence length="479" mass="54740">MENLKPSTINHQPIHIKTEVKSRLADLFTPIGIYLRLRDQFRDTILLESAGNQGENNNFSFIGINAVAGIEIRNFDEAELKFPLDNPVKIQLKNQKLSQLLENFSQTFDCEVPNHEIGKQAQGLFGYTSYDAIPFFENIKFKEQSEENKIPLMRYRLYQYVIAINHHNDEMFLIENKIVGLKSELSTIENLIQQKNAPVFPFDALGEETSNLTNEEYLESVEFAKKHCFRGDVFQLVLSRRFEQKFRGDEFNVYRALRNINPSPYLFFFDYGDYKLMGSSPESQLIIKNHQAIIHPIAGTFKRTGNTEKDLEAAEELKKDPKENAEHTMLVDLGRNDLSIHGKNTRVTKLKEIHFFSHVIHMVSEVVADVDKNQNPYEMIATTFPQGTLSGAPKYRAMQLIDEHEKTSRSFYAGCIGFVGFDGSCNQAIMIRTFLSKNNTLFYQAGAGIVAKSNPENELQEVNNKLGALKKAIIKATKM</sequence>
<dbReference type="GO" id="GO:0046872">
    <property type="term" value="F:metal ion binding"/>
    <property type="evidence" value="ECO:0007669"/>
    <property type="project" value="UniProtKB-KW"/>
</dbReference>
<organism evidence="11 12">
    <name type="scientific">Epilithonimonas bovis DSM 19482</name>
    <dbReference type="NCBI Taxonomy" id="1121284"/>
    <lineage>
        <taxon>Bacteria</taxon>
        <taxon>Pseudomonadati</taxon>
        <taxon>Bacteroidota</taxon>
        <taxon>Flavobacteriia</taxon>
        <taxon>Flavobacteriales</taxon>
        <taxon>Weeksellaceae</taxon>
        <taxon>Chryseobacterium group</taxon>
        <taxon>Epilithonimonas</taxon>
    </lineage>
</organism>
<dbReference type="Pfam" id="PF00425">
    <property type="entry name" value="Chorismate_bind"/>
    <property type="match status" value="1"/>
</dbReference>
<dbReference type="GO" id="GO:0004049">
    <property type="term" value="F:anthranilate synthase activity"/>
    <property type="evidence" value="ECO:0007669"/>
    <property type="project" value="UniProtKB-EC"/>
</dbReference>
<dbReference type="InterPro" id="IPR019999">
    <property type="entry name" value="Anth_synth_I-like"/>
</dbReference>
<dbReference type="InterPro" id="IPR015890">
    <property type="entry name" value="Chorismate_C"/>
</dbReference>
<dbReference type="Gene3D" id="3.60.120.10">
    <property type="entry name" value="Anthranilate synthase"/>
    <property type="match status" value="1"/>
</dbReference>
<dbReference type="OrthoDB" id="9803598at2"/>
<dbReference type="PANTHER" id="PTHR11236">
    <property type="entry name" value="AMINOBENZOATE/ANTHRANILATE SYNTHASE"/>
    <property type="match status" value="1"/>
</dbReference>
<dbReference type="GO" id="GO:0000162">
    <property type="term" value="P:L-tryptophan biosynthetic process"/>
    <property type="evidence" value="ECO:0007669"/>
    <property type="project" value="TreeGrafter"/>
</dbReference>
<keyword evidence="12" id="KW-1185">Reference proteome</keyword>
<gene>
    <name evidence="11" type="ORF">SAMN05660493_03231</name>
</gene>
<evidence type="ECO:0000259" key="10">
    <source>
        <dbReference type="Pfam" id="PF04715"/>
    </source>
</evidence>
<accession>A0A1U7Q1A5</accession>
<dbReference type="PANTHER" id="PTHR11236:SF48">
    <property type="entry name" value="ISOCHORISMATE SYNTHASE MENF"/>
    <property type="match status" value="1"/>
</dbReference>
<comment type="function">
    <text evidence="7">Part of a heterotetrameric complex that catalyzes the two-step biosynthesis of anthranilate, an intermediate in the biosynthesis of L-tryptophan. In the first step, the glutamine-binding beta subunit (TrpG) of anthranilate synthase (AS) provides the glutamine amidotransferase activity which generates ammonia as a substrate that, along with chorismate, is used in the second step, catalyzed by the large alpha subunit of AS (TrpE) to produce anthranilate. In the absence of TrpG, TrpE can synthesize anthranilate directly from chorismate and high concentrations of ammonia.</text>
</comment>
<comment type="catalytic activity">
    <reaction evidence="8">
        <text>chorismate + L-glutamine = anthranilate + pyruvate + L-glutamate + H(+)</text>
        <dbReference type="Rhea" id="RHEA:21732"/>
        <dbReference type="ChEBI" id="CHEBI:15361"/>
        <dbReference type="ChEBI" id="CHEBI:15378"/>
        <dbReference type="ChEBI" id="CHEBI:16567"/>
        <dbReference type="ChEBI" id="CHEBI:29748"/>
        <dbReference type="ChEBI" id="CHEBI:29985"/>
        <dbReference type="ChEBI" id="CHEBI:58359"/>
        <dbReference type="EC" id="4.1.3.27"/>
    </reaction>
</comment>
<evidence type="ECO:0000256" key="3">
    <source>
        <dbReference type="ARBA" id="ARBA00020653"/>
    </source>
</evidence>
<keyword evidence="6" id="KW-0456">Lyase</keyword>
<protein>
    <recommendedName>
        <fullName evidence="3">Anthranilate synthase component 1</fullName>
    </recommendedName>
</protein>
<dbReference type="InterPro" id="IPR006805">
    <property type="entry name" value="Anth_synth_I_N"/>
</dbReference>
<evidence type="ECO:0000256" key="7">
    <source>
        <dbReference type="ARBA" id="ARBA00025634"/>
    </source>
</evidence>
<comment type="subunit">
    <text evidence="2">Heterotetramer consisting of two non-identical subunits: a beta subunit (TrpG) and a large alpha subunit (TrpE).</text>
</comment>
<dbReference type="Proteomes" id="UP000187261">
    <property type="component" value="Unassembled WGS sequence"/>
</dbReference>
<reference evidence="12" key="1">
    <citation type="submission" date="2016-10" db="EMBL/GenBank/DDBJ databases">
        <authorList>
            <person name="Varghese N."/>
            <person name="Submissions S."/>
        </authorList>
    </citation>
    <scope>NUCLEOTIDE SEQUENCE [LARGE SCALE GENOMIC DNA]</scope>
    <source>
        <strain evidence="12">DSM 19482</strain>
    </source>
</reference>
<proteinExistence type="predicted"/>
<dbReference type="AlphaFoldDB" id="A0A1U7Q1A5"/>
<evidence type="ECO:0000259" key="9">
    <source>
        <dbReference type="Pfam" id="PF00425"/>
    </source>
</evidence>
<keyword evidence="5" id="KW-0460">Magnesium</keyword>
<feature type="domain" description="Anthranilate synthase component I N-terminal" evidence="10">
    <location>
        <begin position="26"/>
        <end position="173"/>
    </location>
</feature>
<dbReference type="InterPro" id="IPR005801">
    <property type="entry name" value="ADC_synthase"/>
</dbReference>
<dbReference type="RefSeq" id="WP_076784523.1">
    <property type="nucleotide sequence ID" value="NZ_FTPU01000063.1"/>
</dbReference>
<evidence type="ECO:0000256" key="1">
    <source>
        <dbReference type="ARBA" id="ARBA00001946"/>
    </source>
</evidence>
<evidence type="ECO:0000313" key="12">
    <source>
        <dbReference type="Proteomes" id="UP000187261"/>
    </source>
</evidence>
<evidence type="ECO:0000313" key="11">
    <source>
        <dbReference type="EMBL" id="SIT98710.1"/>
    </source>
</evidence>
<name>A0A1U7Q1A5_9FLAO</name>
<feature type="domain" description="Chorismate-utilising enzyme C-terminal" evidence="9">
    <location>
        <begin position="214"/>
        <end position="465"/>
    </location>
</feature>
<dbReference type="Pfam" id="PF04715">
    <property type="entry name" value="Anth_synt_I_N"/>
    <property type="match status" value="1"/>
</dbReference>
<dbReference type="SUPFAM" id="SSF56322">
    <property type="entry name" value="ADC synthase"/>
    <property type="match status" value="1"/>
</dbReference>
<dbReference type="EMBL" id="FTPU01000063">
    <property type="protein sequence ID" value="SIT98710.1"/>
    <property type="molecule type" value="Genomic_DNA"/>
</dbReference>
<evidence type="ECO:0000256" key="4">
    <source>
        <dbReference type="ARBA" id="ARBA00022723"/>
    </source>
</evidence>
<evidence type="ECO:0000256" key="6">
    <source>
        <dbReference type="ARBA" id="ARBA00023239"/>
    </source>
</evidence>
<evidence type="ECO:0000256" key="2">
    <source>
        <dbReference type="ARBA" id="ARBA00011575"/>
    </source>
</evidence>
<dbReference type="PRINTS" id="PR00095">
    <property type="entry name" value="ANTSNTHASEI"/>
</dbReference>
<evidence type="ECO:0000256" key="5">
    <source>
        <dbReference type="ARBA" id="ARBA00022842"/>
    </source>
</evidence>
<dbReference type="STRING" id="1121284.SAMN05660493_03231"/>
<evidence type="ECO:0000256" key="8">
    <source>
        <dbReference type="ARBA" id="ARBA00047683"/>
    </source>
</evidence>